<evidence type="ECO:0000313" key="2">
    <source>
        <dbReference type="Proteomes" id="UP000499080"/>
    </source>
</evidence>
<comment type="caution">
    <text evidence="1">The sequence shown here is derived from an EMBL/GenBank/DDBJ whole genome shotgun (WGS) entry which is preliminary data.</text>
</comment>
<dbReference type="OrthoDB" id="6434719at2759"/>
<reference evidence="1 2" key="1">
    <citation type="journal article" date="2019" name="Sci. Rep.">
        <title>Orb-weaving spider Araneus ventricosus genome elucidates the spidroin gene catalogue.</title>
        <authorList>
            <person name="Kono N."/>
            <person name="Nakamura H."/>
            <person name="Ohtoshi R."/>
            <person name="Moran D.A.P."/>
            <person name="Shinohara A."/>
            <person name="Yoshida Y."/>
            <person name="Fujiwara M."/>
            <person name="Mori M."/>
            <person name="Tomita M."/>
            <person name="Arakawa K."/>
        </authorList>
    </citation>
    <scope>NUCLEOTIDE SEQUENCE [LARGE SCALE GENOMIC DNA]</scope>
</reference>
<evidence type="ECO:0008006" key="3">
    <source>
        <dbReference type="Google" id="ProtNLM"/>
    </source>
</evidence>
<dbReference type="EMBL" id="BGPR01016398">
    <property type="protein sequence ID" value="GBN72843.1"/>
    <property type="molecule type" value="Genomic_DNA"/>
</dbReference>
<proteinExistence type="predicted"/>
<accession>A0A4Y2RAU9</accession>
<dbReference type="AlphaFoldDB" id="A0A4Y2RAU9"/>
<protein>
    <recommendedName>
        <fullName evidence="3">Reverse transcriptase domain-containing protein</fullName>
    </recommendedName>
</protein>
<dbReference type="Proteomes" id="UP000499080">
    <property type="component" value="Unassembled WGS sequence"/>
</dbReference>
<organism evidence="1 2">
    <name type="scientific">Araneus ventricosus</name>
    <name type="common">Orbweaver spider</name>
    <name type="synonym">Epeira ventricosa</name>
    <dbReference type="NCBI Taxonomy" id="182803"/>
    <lineage>
        <taxon>Eukaryota</taxon>
        <taxon>Metazoa</taxon>
        <taxon>Ecdysozoa</taxon>
        <taxon>Arthropoda</taxon>
        <taxon>Chelicerata</taxon>
        <taxon>Arachnida</taxon>
        <taxon>Araneae</taxon>
        <taxon>Araneomorphae</taxon>
        <taxon>Entelegynae</taxon>
        <taxon>Araneoidea</taxon>
        <taxon>Araneidae</taxon>
        <taxon>Araneus</taxon>
    </lineage>
</organism>
<name>A0A4Y2RAU9_ARAVE</name>
<evidence type="ECO:0000313" key="1">
    <source>
        <dbReference type="EMBL" id="GBN72843.1"/>
    </source>
</evidence>
<keyword evidence="2" id="KW-1185">Reference proteome</keyword>
<sequence length="83" mass="9257">MLNSGLYVDDLYFGGDTVSKAFESLSDAVTKLGSGVFNLRKLRPNNSELVKLWFENGFSDSEREGVELKVLGLNWNPEKDVLS</sequence>
<gene>
    <name evidence="1" type="ORF">AVEN_191401_1</name>
</gene>